<dbReference type="Gene3D" id="3.40.50.300">
    <property type="entry name" value="P-loop containing nucleotide triphosphate hydrolases"/>
    <property type="match status" value="2"/>
</dbReference>
<dbReference type="InterPro" id="IPR044876">
    <property type="entry name" value="HRDC_dom_sf"/>
</dbReference>
<dbReference type="SUPFAM" id="SSF47819">
    <property type="entry name" value="HRDC-like"/>
    <property type="match status" value="1"/>
</dbReference>
<dbReference type="SMART" id="SM00341">
    <property type="entry name" value="HRDC"/>
    <property type="match status" value="1"/>
</dbReference>
<dbReference type="SUPFAM" id="SSF52540">
    <property type="entry name" value="P-loop containing nucleoside triphosphate hydrolases"/>
    <property type="match status" value="2"/>
</dbReference>
<dbReference type="PANTHER" id="PTHR47642:SF5">
    <property type="entry name" value="ATP-DEPENDENT DNA HELICASE"/>
    <property type="match status" value="1"/>
</dbReference>
<dbReference type="Pfam" id="PF05970">
    <property type="entry name" value="PIF1"/>
    <property type="match status" value="1"/>
</dbReference>
<proteinExistence type="predicted"/>
<protein>
    <submittedName>
        <fullName evidence="2">Helix-turn-helix domain-containing protein</fullName>
    </submittedName>
</protein>
<dbReference type="Proteomes" id="UP001597013">
    <property type="component" value="Unassembled WGS sequence"/>
</dbReference>
<dbReference type="InterPro" id="IPR010997">
    <property type="entry name" value="HRDC-like_sf"/>
</dbReference>
<reference evidence="3" key="1">
    <citation type="journal article" date="2019" name="Int. J. Syst. Evol. Microbiol.">
        <title>The Global Catalogue of Microorganisms (GCM) 10K type strain sequencing project: providing services to taxonomists for standard genome sequencing and annotation.</title>
        <authorList>
            <consortium name="The Broad Institute Genomics Platform"/>
            <consortium name="The Broad Institute Genome Sequencing Center for Infectious Disease"/>
            <person name="Wu L."/>
            <person name="Ma J."/>
        </authorList>
    </citation>
    <scope>NUCLEOTIDE SEQUENCE [LARGE SCALE GENOMIC DNA]</scope>
    <source>
        <strain evidence="3">CCUG 62215</strain>
    </source>
</reference>
<dbReference type="SMART" id="SM00382">
    <property type="entry name" value="AAA"/>
    <property type="match status" value="1"/>
</dbReference>
<dbReference type="InterPro" id="IPR027417">
    <property type="entry name" value="P-loop_NTPase"/>
</dbReference>
<evidence type="ECO:0000259" key="1">
    <source>
        <dbReference type="PROSITE" id="PS50967"/>
    </source>
</evidence>
<dbReference type="Pfam" id="PF14493">
    <property type="entry name" value="HTH_40"/>
    <property type="match status" value="1"/>
</dbReference>
<dbReference type="EMBL" id="JBHTJL010000016">
    <property type="protein sequence ID" value="MFD1063794.1"/>
    <property type="molecule type" value="Genomic_DNA"/>
</dbReference>
<gene>
    <name evidence="2" type="ORF">ACFQ1Q_11105</name>
</gene>
<accession>A0ABW3N9X5</accession>
<sequence>MNIIKKNIELELAWNFVNNTIRNIFLTGKAGTGKTTFLHKLKKESLKRCVIVAPTGVAAINAKGVTIHSFFQLPFGPIIPTEEINTSGFNRKFSKTKINILRSLDLLIIDEISMVRGDLLDGIDKTLRRFRDKTKVFGGVQVLMIGDLQQLSPVVKENEWYILKEHYNNVFFFSSISYKQSNPITVELKHIYRQDNPKFIDILNEVRTNTLSQSSADELNKRFKPNFTPIENEGYISLTTHNNRAEKTNNTELEKLKGISKIYKAKIQGKFPEFSYPNKEELVLKVGAQVMFVKNDSSPDKRYFNGKIGKVILLDKDEIIVKCPGDDYNITVTPEEWENINYTLDKETKTIKENKIGSYTQMPLRLAWSITIHKSQGLTFEKAIIDAQAAFAHGQTYVALSRCKSLEGLVLKSKIDSNQIITDSSVLSFTKNAENNQPDEKELLRSKSEFQHNLIAEIFDYFKFLYPISRSLDIYYKNRGSIEGNIEQSLLTIKDSVTNFLKVANAFKAQLKSISVPDKTPEENRDIQERFKKAISYFSEHSNSGITESFKKLGFTTDNKTIEKDLVKHLDTIEELISAKTLFFSKLKTGFDVSIFLEARAKAVFLQKEKPKKARKTVIDGTINVELFELLRELRNEIAREKDLIHYQIFSQKALYEMCETLPTNKNQLLEVHGFGKTRVEKYGSDILRIIREYCDENDILTSREVEIFHQEKPKRQKGDTKRLSLELFKSGKSPEQIALERELNVNTIFGHLASFIPTGEVKTLDLISKKHYNELLELIPKHKFENLSDLKHQIDDKYSYGELRLVVNELSNQ</sequence>
<dbReference type="Gene3D" id="2.30.30.940">
    <property type="match status" value="1"/>
</dbReference>
<dbReference type="Pfam" id="PF00570">
    <property type="entry name" value="HRDC"/>
    <property type="match status" value="1"/>
</dbReference>
<dbReference type="InterPro" id="IPR003593">
    <property type="entry name" value="AAA+_ATPase"/>
</dbReference>
<dbReference type="InterPro" id="IPR051055">
    <property type="entry name" value="PIF1_helicase"/>
</dbReference>
<name>A0ABW3N9X5_9FLAO</name>
<dbReference type="InterPro" id="IPR010285">
    <property type="entry name" value="DNA_helicase_pif1-like_DEAD"/>
</dbReference>
<dbReference type="CDD" id="cd18809">
    <property type="entry name" value="SF1_C_RecD"/>
    <property type="match status" value="1"/>
</dbReference>
<evidence type="ECO:0000313" key="3">
    <source>
        <dbReference type="Proteomes" id="UP001597013"/>
    </source>
</evidence>
<dbReference type="InterPro" id="IPR002121">
    <property type="entry name" value="HRDC_dom"/>
</dbReference>
<dbReference type="PANTHER" id="PTHR47642">
    <property type="entry name" value="ATP-DEPENDENT DNA HELICASE"/>
    <property type="match status" value="1"/>
</dbReference>
<comment type="caution">
    <text evidence="2">The sequence shown here is derived from an EMBL/GenBank/DDBJ whole genome shotgun (WGS) entry which is preliminary data.</text>
</comment>
<dbReference type="Gene3D" id="1.10.150.80">
    <property type="entry name" value="HRDC domain"/>
    <property type="match status" value="1"/>
</dbReference>
<dbReference type="RefSeq" id="WP_386131309.1">
    <property type="nucleotide sequence ID" value="NZ_JBHTJL010000016.1"/>
</dbReference>
<dbReference type="InterPro" id="IPR029491">
    <property type="entry name" value="Helicase_HTH"/>
</dbReference>
<feature type="domain" description="HRDC" evidence="1">
    <location>
        <begin position="621"/>
        <end position="701"/>
    </location>
</feature>
<evidence type="ECO:0000313" key="2">
    <source>
        <dbReference type="EMBL" id="MFD1063794.1"/>
    </source>
</evidence>
<organism evidence="2 3">
    <name type="scientific">Winogradskyella litorisediminis</name>
    <dbReference type="NCBI Taxonomy" id="1156618"/>
    <lineage>
        <taxon>Bacteria</taxon>
        <taxon>Pseudomonadati</taxon>
        <taxon>Bacteroidota</taxon>
        <taxon>Flavobacteriia</taxon>
        <taxon>Flavobacteriales</taxon>
        <taxon>Flavobacteriaceae</taxon>
        <taxon>Winogradskyella</taxon>
    </lineage>
</organism>
<dbReference type="PROSITE" id="PS50967">
    <property type="entry name" value="HRDC"/>
    <property type="match status" value="1"/>
</dbReference>
<keyword evidence="3" id="KW-1185">Reference proteome</keyword>